<reference evidence="2 3" key="1">
    <citation type="journal article" date="2022" name="Allergy">
        <title>Genome assembly and annotation of Periplaneta americana reveal a comprehensive cockroach allergen profile.</title>
        <authorList>
            <person name="Wang L."/>
            <person name="Xiong Q."/>
            <person name="Saelim N."/>
            <person name="Wang L."/>
            <person name="Nong W."/>
            <person name="Wan A.T."/>
            <person name="Shi M."/>
            <person name="Liu X."/>
            <person name="Cao Q."/>
            <person name="Hui J.H.L."/>
            <person name="Sookrung N."/>
            <person name="Leung T.F."/>
            <person name="Tungtrongchitr A."/>
            <person name="Tsui S.K.W."/>
        </authorList>
    </citation>
    <scope>NUCLEOTIDE SEQUENCE [LARGE SCALE GENOMIC DNA]</scope>
    <source>
        <strain evidence="2">PWHHKU_190912</strain>
    </source>
</reference>
<keyword evidence="3" id="KW-1185">Reference proteome</keyword>
<keyword evidence="1" id="KW-0812">Transmembrane</keyword>
<sequence>MASNSDSNEEVAVNNRKRGISNPFEYKRNKVKVSKSKGLEHTIYAVKTGHAKTVDCCHVMGDLILDCSADKCPLSIHSVFAMVQGAAVVLILAALLASPVAPGMVREEQYVAKFDNMYVGDIVTNDQVLDSYIRCFLDTGTCTVDGAQLKGQYKCDRIPRYHSEQGLLLRISRHHLIRSKIAAALRNKDRIVEEEISCLAENGSTRLVEILAYNADTKQGIIVDPTIRFEVGCHQSAEVHHEKKSIYEPIANYFKLKYTLIYVDHVGFLVGARRTIPAFFEEFRRQFALPTSLRVDIVITVLKRILSNPD</sequence>
<evidence type="ECO:0000313" key="2">
    <source>
        <dbReference type="EMBL" id="KAJ4449165.1"/>
    </source>
</evidence>
<keyword evidence="1" id="KW-0472">Membrane</keyword>
<proteinExistence type="predicted"/>
<feature type="transmembrane region" description="Helical" evidence="1">
    <location>
        <begin position="74"/>
        <end position="97"/>
    </location>
</feature>
<organism evidence="2 3">
    <name type="scientific">Periplaneta americana</name>
    <name type="common">American cockroach</name>
    <name type="synonym">Blatta americana</name>
    <dbReference type="NCBI Taxonomy" id="6978"/>
    <lineage>
        <taxon>Eukaryota</taxon>
        <taxon>Metazoa</taxon>
        <taxon>Ecdysozoa</taxon>
        <taxon>Arthropoda</taxon>
        <taxon>Hexapoda</taxon>
        <taxon>Insecta</taxon>
        <taxon>Pterygota</taxon>
        <taxon>Neoptera</taxon>
        <taxon>Polyneoptera</taxon>
        <taxon>Dictyoptera</taxon>
        <taxon>Blattodea</taxon>
        <taxon>Blattoidea</taxon>
        <taxon>Blattidae</taxon>
        <taxon>Blattinae</taxon>
        <taxon>Periplaneta</taxon>
    </lineage>
</organism>
<dbReference type="Gene3D" id="1.10.2080.10">
    <property type="entry name" value="Insect odorant-binding protein A10/Ejaculatory bulb-specific protein 3"/>
    <property type="match status" value="1"/>
</dbReference>
<name>A0ABQ8TU24_PERAM</name>
<evidence type="ECO:0000256" key="1">
    <source>
        <dbReference type="SAM" id="Phobius"/>
    </source>
</evidence>
<dbReference type="EMBL" id="JAJSOF020000003">
    <property type="protein sequence ID" value="KAJ4449165.1"/>
    <property type="molecule type" value="Genomic_DNA"/>
</dbReference>
<dbReference type="Proteomes" id="UP001148838">
    <property type="component" value="Unassembled WGS sequence"/>
</dbReference>
<comment type="caution">
    <text evidence="2">The sequence shown here is derived from an EMBL/GenBank/DDBJ whole genome shotgun (WGS) entry which is preliminary data.</text>
</comment>
<gene>
    <name evidence="2" type="ORF">ANN_00561</name>
</gene>
<dbReference type="InterPro" id="IPR005055">
    <property type="entry name" value="A10/PebIII"/>
</dbReference>
<evidence type="ECO:0000313" key="3">
    <source>
        <dbReference type="Proteomes" id="UP001148838"/>
    </source>
</evidence>
<accession>A0ABQ8TU24</accession>
<dbReference type="SUPFAM" id="SSF100910">
    <property type="entry name" value="Chemosensory protein Csp2"/>
    <property type="match status" value="1"/>
</dbReference>
<keyword evidence="1" id="KW-1133">Transmembrane helix</keyword>
<dbReference type="InterPro" id="IPR036682">
    <property type="entry name" value="OS_D_A10/PebIII_sf"/>
</dbReference>
<dbReference type="Pfam" id="PF03392">
    <property type="entry name" value="OS-D"/>
    <property type="match status" value="1"/>
</dbReference>
<protein>
    <submittedName>
        <fullName evidence="2">Uncharacterized protein</fullName>
    </submittedName>
</protein>